<evidence type="ECO:0000256" key="1">
    <source>
        <dbReference type="ARBA" id="ARBA00022801"/>
    </source>
</evidence>
<evidence type="ECO:0000313" key="4">
    <source>
        <dbReference type="Proteomes" id="UP000054526"/>
    </source>
</evidence>
<dbReference type="InterPro" id="IPR036582">
    <property type="entry name" value="Mao_N_sf"/>
</dbReference>
<organism evidence="3 4">
    <name type="scientific">Cohnella kolymensis</name>
    <dbReference type="NCBI Taxonomy" id="1590652"/>
    <lineage>
        <taxon>Bacteria</taxon>
        <taxon>Bacillati</taxon>
        <taxon>Bacillota</taxon>
        <taxon>Bacilli</taxon>
        <taxon>Bacillales</taxon>
        <taxon>Paenibacillaceae</taxon>
        <taxon>Cohnella</taxon>
    </lineage>
</organism>
<name>A0ABR5A926_9BACL</name>
<sequence>MKNWVTFLFVFVFMLCLTAGITYGQSPTPSIVLNGKVLTLKEPPGFIGKHMMLPVRAVGESLGYIVSYDNKTERVSVKNGSSTIVMTLNNSTAMVNQKTFTLEAPPTIASGTTLIPLRFVSETLGLQVYWDNVSKTVFLYSAESTDNSGTVDESDTPANPVDVTARLRQVIYENGSVNLKYDGVLTPAVTTLENPDRIVVDLAAVDFADDFLPALSADPKAPRLGELPISGDPVLQKVRYSVFSDNPKTIRFVLDLNKKSEYEIHNNAETGEIQIVFDSEETPQQNTSLYTVVLDAGHGGTDPGAKSISGRWEKDFNLNVILKVQALLNQEPQLNVVLTRNGDSFPALAERVSLAESLNADLFLSVHGNSNIKSSIVGSETYYTRPESLDFAKMVHDFAVPAVGLKDRGILQKSLHVTRETTMPAVLFEAGYLSNPNEEQLMYTEDFQNQLAQGLVTAITTYLKLP</sequence>
<gene>
    <name evidence="3" type="ORF">SD71_02335</name>
</gene>
<dbReference type="CDD" id="cd02696">
    <property type="entry name" value="MurNAc-LAA"/>
    <property type="match status" value="1"/>
</dbReference>
<dbReference type="Pfam" id="PF01520">
    <property type="entry name" value="Amidase_3"/>
    <property type="match status" value="1"/>
</dbReference>
<evidence type="ECO:0000259" key="2">
    <source>
        <dbReference type="SMART" id="SM00646"/>
    </source>
</evidence>
<feature type="domain" description="MurNAc-LAA" evidence="2">
    <location>
        <begin position="352"/>
        <end position="460"/>
    </location>
</feature>
<dbReference type="SMART" id="SM00646">
    <property type="entry name" value="Ami_3"/>
    <property type="match status" value="1"/>
</dbReference>
<dbReference type="InterPro" id="IPR002508">
    <property type="entry name" value="MurNAc-LAA_cat"/>
</dbReference>
<dbReference type="PANTHER" id="PTHR30404">
    <property type="entry name" value="N-ACETYLMURAMOYL-L-ALANINE AMIDASE"/>
    <property type="match status" value="1"/>
</dbReference>
<dbReference type="RefSeq" id="WP_041059007.1">
    <property type="nucleotide sequence ID" value="NZ_JXAL01000001.1"/>
</dbReference>
<keyword evidence="1" id="KW-0378">Hydrolase</keyword>
<evidence type="ECO:0000313" key="3">
    <source>
        <dbReference type="EMBL" id="KIL37491.1"/>
    </source>
</evidence>
<dbReference type="SUPFAM" id="SSF55383">
    <property type="entry name" value="Copper amine oxidase, domain N"/>
    <property type="match status" value="1"/>
</dbReference>
<dbReference type="InterPro" id="IPR050695">
    <property type="entry name" value="N-acetylmuramoyl_amidase_3"/>
</dbReference>
<dbReference type="EMBL" id="JXAL01000001">
    <property type="protein sequence ID" value="KIL37491.1"/>
    <property type="molecule type" value="Genomic_DNA"/>
</dbReference>
<accession>A0ABR5A926</accession>
<dbReference type="Gene3D" id="3.40.630.40">
    <property type="entry name" value="Zn-dependent exopeptidases"/>
    <property type="match status" value="1"/>
</dbReference>
<proteinExistence type="predicted"/>
<keyword evidence="4" id="KW-1185">Reference proteome</keyword>
<dbReference type="PANTHER" id="PTHR30404:SF0">
    <property type="entry name" value="N-ACETYLMURAMOYL-L-ALANINE AMIDASE AMIC"/>
    <property type="match status" value="1"/>
</dbReference>
<dbReference type="Gene3D" id="3.30.457.10">
    <property type="entry name" value="Copper amine oxidase-like, N-terminal domain"/>
    <property type="match status" value="1"/>
</dbReference>
<reference evidence="3 4" key="1">
    <citation type="submission" date="2014-12" db="EMBL/GenBank/DDBJ databases">
        <title>Draft genome sequence of Cohnella kolymensis strain B-2846.</title>
        <authorList>
            <person name="Karlyshev A.V."/>
            <person name="Kudryashova E.B."/>
        </authorList>
    </citation>
    <scope>NUCLEOTIDE SEQUENCE [LARGE SCALE GENOMIC DNA]</scope>
    <source>
        <strain evidence="3 4">VKM B-2846</strain>
    </source>
</reference>
<dbReference type="SUPFAM" id="SSF53187">
    <property type="entry name" value="Zn-dependent exopeptidases"/>
    <property type="match status" value="1"/>
</dbReference>
<protein>
    <recommendedName>
        <fullName evidence="2">MurNAc-LAA domain-containing protein</fullName>
    </recommendedName>
</protein>
<dbReference type="Pfam" id="PF07833">
    <property type="entry name" value="Cu_amine_oxidN1"/>
    <property type="match status" value="1"/>
</dbReference>
<dbReference type="Proteomes" id="UP000054526">
    <property type="component" value="Unassembled WGS sequence"/>
</dbReference>
<comment type="caution">
    <text evidence="3">The sequence shown here is derived from an EMBL/GenBank/DDBJ whole genome shotgun (WGS) entry which is preliminary data.</text>
</comment>
<dbReference type="InterPro" id="IPR012854">
    <property type="entry name" value="Cu_amine_oxidase-like_N"/>
</dbReference>
<dbReference type="Gene3D" id="2.60.40.3500">
    <property type="match status" value="1"/>
</dbReference>